<protein>
    <submittedName>
        <fullName evidence="2">Uncharacterized protein</fullName>
    </submittedName>
</protein>
<dbReference type="PIRSF" id="PIRSF002721">
    <property type="entry name" value="Surface_antigen_Rickettsia"/>
    <property type="match status" value="1"/>
</dbReference>
<sequence length="134" mass="14183">MAAARIAGVVMVTVWLAGCGGGTDEKPSGDRFGLGATLGALLGSETGRALDDKDRALSADAEYDALQYGQPGTAREWKNPQNGHSGSVTPGPAYSVNQYTCRDYTHKVVLTAARQEVVRSTACRQPDGSWRPLQ</sequence>
<dbReference type="PROSITE" id="PS51257">
    <property type="entry name" value="PROKAR_LIPOPROTEIN"/>
    <property type="match status" value="1"/>
</dbReference>
<dbReference type="OrthoDB" id="5402098at2"/>
<name>A0A0P6VRU9_9HYPH</name>
<reference evidence="2 3" key="2">
    <citation type="submission" date="2015-10" db="EMBL/GenBank/DDBJ databases">
        <title>Draft Genome Sequence of Prosthecomicrobium hirschii ATCC 27832.</title>
        <authorList>
            <person name="Daniel J."/>
            <person name="Givan S.A."/>
            <person name="Brun Y.V."/>
            <person name="Brown P.J."/>
        </authorList>
    </citation>
    <scope>NUCLEOTIDE SEQUENCE [LARGE SCALE GENOMIC DNA]</scope>
    <source>
        <strain evidence="2 3">16</strain>
    </source>
</reference>
<dbReference type="AlphaFoldDB" id="A0A0P6VRU9"/>
<gene>
    <name evidence="2" type="ORF">ABB55_21820</name>
</gene>
<accession>A0A0P6VRU9</accession>
<evidence type="ECO:0000313" key="3">
    <source>
        <dbReference type="Proteomes" id="UP000048984"/>
    </source>
</evidence>
<organism evidence="2 3">
    <name type="scientific">Prosthecodimorpha hirschii</name>
    <dbReference type="NCBI Taxonomy" id="665126"/>
    <lineage>
        <taxon>Bacteria</taxon>
        <taxon>Pseudomonadati</taxon>
        <taxon>Pseudomonadota</taxon>
        <taxon>Alphaproteobacteria</taxon>
        <taxon>Hyphomicrobiales</taxon>
        <taxon>Ancalomicrobiaceae</taxon>
        <taxon>Prosthecodimorpha</taxon>
    </lineage>
</organism>
<dbReference type="STRING" id="665126.ABB55_21820"/>
<dbReference type="RefSeq" id="WP_054360702.1">
    <property type="nucleotide sequence ID" value="NZ_JAPCYQ010000001.1"/>
</dbReference>
<dbReference type="Proteomes" id="UP000048984">
    <property type="component" value="Unassembled WGS sequence"/>
</dbReference>
<reference evidence="2 3" key="1">
    <citation type="submission" date="2015-09" db="EMBL/GenBank/DDBJ databases">
        <authorList>
            <person name="Jackson K.R."/>
            <person name="Lunt B.L."/>
            <person name="Fisher J.N.B."/>
            <person name="Gardner A.V."/>
            <person name="Bailey M.E."/>
            <person name="Deus L.M."/>
            <person name="Earl A.S."/>
            <person name="Gibby P.D."/>
            <person name="Hartmann K.A."/>
            <person name="Liu J.E."/>
            <person name="Manci A.M."/>
            <person name="Nielsen D.A."/>
            <person name="Solomon M.B."/>
            <person name="Breakwell D.P."/>
            <person name="Burnett S.H."/>
            <person name="Grose J.H."/>
        </authorList>
    </citation>
    <scope>NUCLEOTIDE SEQUENCE [LARGE SCALE GENOMIC DNA]</scope>
    <source>
        <strain evidence="2 3">16</strain>
    </source>
</reference>
<dbReference type="EMBL" id="LJYW01000001">
    <property type="protein sequence ID" value="KPL54535.1"/>
    <property type="molecule type" value="Genomic_DNA"/>
</dbReference>
<keyword evidence="3" id="KW-1185">Reference proteome</keyword>
<feature type="compositionally biased region" description="Polar residues" evidence="1">
    <location>
        <begin position="79"/>
        <end position="88"/>
    </location>
</feature>
<dbReference type="InterPro" id="IPR016364">
    <property type="entry name" value="Surface_antigen_Rickettsia"/>
</dbReference>
<feature type="region of interest" description="Disordered" evidence="1">
    <location>
        <begin position="72"/>
        <end position="92"/>
    </location>
</feature>
<comment type="caution">
    <text evidence="2">The sequence shown here is derived from an EMBL/GenBank/DDBJ whole genome shotgun (WGS) entry which is preliminary data.</text>
</comment>
<evidence type="ECO:0000313" key="2">
    <source>
        <dbReference type="EMBL" id="KPL54535.1"/>
    </source>
</evidence>
<proteinExistence type="predicted"/>
<evidence type="ECO:0000256" key="1">
    <source>
        <dbReference type="SAM" id="MobiDB-lite"/>
    </source>
</evidence>